<accession>A0A9W9LTB0</accession>
<dbReference type="EMBL" id="JAPQKN010000001">
    <property type="protein sequence ID" value="KAJ5175776.1"/>
    <property type="molecule type" value="Genomic_DNA"/>
</dbReference>
<protein>
    <submittedName>
        <fullName evidence="2">Uncharacterized protein</fullName>
    </submittedName>
</protein>
<organism evidence="2 3">
    <name type="scientific">Penicillium canariense</name>
    <dbReference type="NCBI Taxonomy" id="189055"/>
    <lineage>
        <taxon>Eukaryota</taxon>
        <taxon>Fungi</taxon>
        <taxon>Dikarya</taxon>
        <taxon>Ascomycota</taxon>
        <taxon>Pezizomycotina</taxon>
        <taxon>Eurotiomycetes</taxon>
        <taxon>Eurotiomycetidae</taxon>
        <taxon>Eurotiales</taxon>
        <taxon>Aspergillaceae</taxon>
        <taxon>Penicillium</taxon>
    </lineage>
</organism>
<name>A0A9W9LTB0_9EURO</name>
<reference evidence="2" key="2">
    <citation type="journal article" date="2023" name="IMA Fungus">
        <title>Comparative genomic study of the Penicillium genus elucidates a diverse pangenome and 15 lateral gene transfer events.</title>
        <authorList>
            <person name="Petersen C."/>
            <person name="Sorensen T."/>
            <person name="Nielsen M.R."/>
            <person name="Sondergaard T.E."/>
            <person name="Sorensen J.L."/>
            <person name="Fitzpatrick D.A."/>
            <person name="Frisvad J.C."/>
            <person name="Nielsen K.L."/>
        </authorList>
    </citation>
    <scope>NUCLEOTIDE SEQUENCE</scope>
    <source>
        <strain evidence="2">IBT 26290</strain>
    </source>
</reference>
<feature type="region of interest" description="Disordered" evidence="1">
    <location>
        <begin position="135"/>
        <end position="168"/>
    </location>
</feature>
<evidence type="ECO:0000256" key="1">
    <source>
        <dbReference type="SAM" id="MobiDB-lite"/>
    </source>
</evidence>
<sequence>MRAVVCPRDLLNALCKHKETLRILNLDLVSQQTNTIRHNNESHDESIAELADFIVLTHLRLGMDLFLRLARGFTGDSGDDFYLIERLPPQLECLTVYGYRPGKNALWDEILEELKEMIVDGDESVFTLRGVDEYLRHPANPDPEPEPEEEGIAGESEDEDIKYNSDASDRSWELAPGWYKEMHPRRRRNGG</sequence>
<proteinExistence type="predicted"/>
<dbReference type="GeneID" id="81422954"/>
<dbReference type="Proteomes" id="UP001149163">
    <property type="component" value="Unassembled WGS sequence"/>
</dbReference>
<reference evidence="2" key="1">
    <citation type="submission" date="2022-11" db="EMBL/GenBank/DDBJ databases">
        <authorList>
            <person name="Petersen C."/>
        </authorList>
    </citation>
    <scope>NUCLEOTIDE SEQUENCE</scope>
    <source>
        <strain evidence="2">IBT 26290</strain>
    </source>
</reference>
<comment type="caution">
    <text evidence="2">The sequence shown here is derived from an EMBL/GenBank/DDBJ whole genome shotgun (WGS) entry which is preliminary data.</text>
</comment>
<dbReference type="OrthoDB" id="3437411at2759"/>
<dbReference type="AlphaFoldDB" id="A0A9W9LTB0"/>
<evidence type="ECO:0000313" key="2">
    <source>
        <dbReference type="EMBL" id="KAJ5175776.1"/>
    </source>
</evidence>
<feature type="compositionally biased region" description="Acidic residues" evidence="1">
    <location>
        <begin position="143"/>
        <end position="160"/>
    </location>
</feature>
<dbReference type="RefSeq" id="XP_056547384.1">
    <property type="nucleotide sequence ID" value="XM_056683778.1"/>
</dbReference>
<keyword evidence="3" id="KW-1185">Reference proteome</keyword>
<gene>
    <name evidence="2" type="ORF">N7482_001653</name>
</gene>
<evidence type="ECO:0000313" key="3">
    <source>
        <dbReference type="Proteomes" id="UP001149163"/>
    </source>
</evidence>